<dbReference type="Proteomes" id="UP000658997">
    <property type="component" value="Unassembled WGS sequence"/>
</dbReference>
<feature type="region of interest" description="Disordered" evidence="1">
    <location>
        <begin position="637"/>
        <end position="800"/>
    </location>
</feature>
<feature type="compositionally biased region" description="Basic and acidic residues" evidence="1">
    <location>
        <begin position="754"/>
        <end position="772"/>
    </location>
</feature>
<accession>A0A1K0G013</accession>
<feature type="region of interest" description="Disordered" evidence="1">
    <location>
        <begin position="862"/>
        <end position="909"/>
    </location>
</feature>
<evidence type="ECO:0000313" key="2">
    <source>
        <dbReference type="EMBL" id="SAM78030.1"/>
    </source>
</evidence>
<keyword evidence="5" id="KW-1185">Reference proteome</keyword>
<feature type="region of interest" description="Disordered" evidence="1">
    <location>
        <begin position="273"/>
        <end position="372"/>
    </location>
</feature>
<feature type="compositionally biased region" description="Basic and acidic residues" evidence="1">
    <location>
        <begin position="562"/>
        <end position="578"/>
    </location>
</feature>
<feature type="region of interest" description="Disordered" evidence="1">
    <location>
        <begin position="167"/>
        <end position="252"/>
    </location>
</feature>
<reference evidence="3" key="3">
    <citation type="submission" date="2018-08" db="EMBL/GenBank/DDBJ databases">
        <authorList>
            <person name="Guldener U."/>
        </authorList>
    </citation>
    <scope>NUCLEOTIDE SEQUENCE</scope>
    <source>
        <strain evidence="3">UB2</strain>
    </source>
</reference>
<feature type="region of interest" description="Disordered" evidence="1">
    <location>
        <begin position="55"/>
        <end position="83"/>
    </location>
</feature>
<feature type="region of interest" description="Disordered" evidence="1">
    <location>
        <begin position="818"/>
        <end position="848"/>
    </location>
</feature>
<dbReference type="EMBL" id="ULHB01000102">
    <property type="protein sequence ID" value="SYW82291.1"/>
    <property type="molecule type" value="Genomic_DNA"/>
</dbReference>
<organism evidence="2 4">
    <name type="scientific">Ustilago bromivora</name>
    <dbReference type="NCBI Taxonomy" id="307758"/>
    <lineage>
        <taxon>Eukaryota</taxon>
        <taxon>Fungi</taxon>
        <taxon>Dikarya</taxon>
        <taxon>Basidiomycota</taxon>
        <taxon>Ustilaginomycotina</taxon>
        <taxon>Ustilaginomycetes</taxon>
        <taxon>Ustilaginales</taxon>
        <taxon>Ustilaginaceae</taxon>
        <taxon>Ustilago</taxon>
    </lineage>
</organism>
<feature type="compositionally biased region" description="Polar residues" evidence="1">
    <location>
        <begin position="548"/>
        <end position="559"/>
    </location>
</feature>
<feature type="compositionally biased region" description="Basic and acidic residues" evidence="1">
    <location>
        <begin position="731"/>
        <end position="742"/>
    </location>
</feature>
<proteinExistence type="predicted"/>
<feature type="compositionally biased region" description="Basic and acidic residues" evidence="1">
    <location>
        <begin position="673"/>
        <end position="721"/>
    </location>
</feature>
<dbReference type="Proteomes" id="UP000179920">
    <property type="component" value="Chromosome III"/>
</dbReference>
<feature type="compositionally biased region" description="Basic and acidic residues" evidence="1">
    <location>
        <begin position="66"/>
        <end position="81"/>
    </location>
</feature>
<dbReference type="EMBL" id="LT558119">
    <property type="protein sequence ID" value="SAM78030.1"/>
    <property type="molecule type" value="Genomic_DNA"/>
</dbReference>
<feature type="compositionally biased region" description="Basic and acidic residues" evidence="1">
    <location>
        <begin position="185"/>
        <end position="197"/>
    </location>
</feature>
<reference evidence="2" key="1">
    <citation type="submission" date="2016-04" db="EMBL/GenBank/DDBJ databases">
        <authorList>
            <person name="Evans L.H."/>
            <person name="Alamgir A."/>
            <person name="Owens N."/>
            <person name="Weber N.D."/>
            <person name="Virtaneva K."/>
            <person name="Barbian K."/>
            <person name="Babar A."/>
            <person name="Rosenke K."/>
        </authorList>
    </citation>
    <scope>NUCLEOTIDE SEQUENCE</scope>
    <source>
        <strain evidence="2">UB2112</strain>
    </source>
</reference>
<feature type="compositionally biased region" description="Low complexity" evidence="1">
    <location>
        <begin position="234"/>
        <end position="245"/>
    </location>
</feature>
<evidence type="ECO:0000256" key="1">
    <source>
        <dbReference type="SAM" id="MobiDB-lite"/>
    </source>
</evidence>
<sequence>MSDPGARSALGSHANGRGTLLPSFKDLLCFSKSDTHEDPSLPSKLIRRGEDLRATHAAQPGPARHSSRDTVESKHTTHIDPRYSNSQNHQILEAPLHHGRSDPVTARYPIPSRSAKAPPNGDSIFCPLPSRDLGPSARDESFNMRAKGDMEIRQAIHSTMTAIDTSRQNKETLVDRPTSHPMARVSKEYRPREERPSVHQSDQTRLMPANNRIHSYYENERPLPTQPIPSQGSHLMQQHQQQQQLQRHHPRVDVRHTAQDDGSLIVRQHHPTHPQMLPVARPRMQPPPSPRSHVGDQQRQRSSPPSSRFIERQDGITHQSAHSHDISPRLPLPRSRETTFDYSCAKLPSDRSMSSPAMPNAAAPLGEVTTPSRSRTYIPANEASEAQAASRQGLSSITHAVLVDAQRVHDRPYLPTHSRDHMQVANRGESAALRYEQDYVRMSNGQLMRRSTASVKPQQRDFSSYQHEVQPQASVTRRQTSATAASQTYSMQPPLSAPVSSKNTVSGTPQLDSRATGAQRSWNDVQRPSDSYAEHRQDKLMSGMPHRTSPQDLLDQQQARPRGQERHSRAEHDADRLHLASKGQELQRKERYEVREGVSNEGMRRDYQHGFVAPSIPSQERSAASERSFRYRQEGIAAERAHSSQIDPRYALRPQLPSPRSEPARSAQFDPSFNRRQEYFAQDDYRTTPSLDRRQLPEVSIRDPRVSHRQESDCILVDRRIQQTHPPAVDQARRSPEREVPAIDKPAAGPPSQHEYRLPKNAESQRYRDLESPKAGTSDTRRRRYPPDESRASLVDPRSMERARAHPPIIASQHTISRTPPQGVADRGHGGSMSPLLRPLKRPRAGSDTSLVLKASRFTVGGEGEMGSNGHASATLPSPLPAHRGRQLVGQRPLEQTGTPEISRDYRDAGKPVAVSQWRLRPATGSAPITPPLSSN</sequence>
<gene>
    <name evidence="3" type="ORF">UBRO2_04413</name>
    <name evidence="2" type="ORF">UBRO_01930</name>
</gene>
<feature type="compositionally biased region" description="Basic and acidic residues" evidence="1">
    <location>
        <begin position="167"/>
        <end position="178"/>
    </location>
</feature>
<reference evidence="4" key="2">
    <citation type="submission" date="2016-04" db="EMBL/GenBank/DDBJ databases">
        <authorList>
            <person name="Guldener U."/>
            <person name="Guldener U."/>
        </authorList>
    </citation>
    <scope>NUCLEOTIDE SEQUENCE [LARGE SCALE GENOMIC DNA]</scope>
    <source>
        <strain evidence="4">UB2112</strain>
    </source>
</reference>
<feature type="compositionally biased region" description="Low complexity" evidence="1">
    <location>
        <begin position="352"/>
        <end position="364"/>
    </location>
</feature>
<evidence type="ECO:0000313" key="5">
    <source>
        <dbReference type="Proteomes" id="UP000658997"/>
    </source>
</evidence>
<feature type="compositionally biased region" description="Polar residues" evidence="1">
    <location>
        <begin position="447"/>
        <end position="529"/>
    </location>
</feature>
<dbReference type="OrthoDB" id="2556348at2759"/>
<name>A0A1K0G013_9BASI</name>
<feature type="region of interest" description="Disordered" evidence="1">
    <location>
        <begin position="447"/>
        <end position="588"/>
    </location>
</feature>
<evidence type="ECO:0000313" key="3">
    <source>
        <dbReference type="EMBL" id="SYW82291.1"/>
    </source>
</evidence>
<feature type="region of interest" description="Disordered" evidence="1">
    <location>
        <begin position="1"/>
        <end position="20"/>
    </location>
</feature>
<evidence type="ECO:0000313" key="4">
    <source>
        <dbReference type="Proteomes" id="UP000179920"/>
    </source>
</evidence>
<protein>
    <submittedName>
        <fullName evidence="2">Uncharacterized protein</fullName>
    </submittedName>
</protein>
<dbReference type="AlphaFoldDB" id="A0A1K0G013"/>